<evidence type="ECO:0000256" key="12">
    <source>
        <dbReference type="ARBA" id="ARBA00023014"/>
    </source>
</evidence>
<dbReference type="SUPFAM" id="SSF56770">
    <property type="entry name" value="HydA/Nqo6-like"/>
    <property type="match status" value="1"/>
</dbReference>
<feature type="binding site" evidence="15">
    <location>
        <position position="260"/>
    </location>
    <ligand>
        <name>[3Fe-4S] cluster</name>
        <dbReference type="ChEBI" id="CHEBI:21137"/>
    </ligand>
</feature>
<dbReference type="GO" id="GO:0009375">
    <property type="term" value="C:ferredoxin hydrogenase complex"/>
    <property type="evidence" value="ECO:0007669"/>
    <property type="project" value="InterPro"/>
</dbReference>
<dbReference type="AlphaFoldDB" id="A0A011N2V2"/>
<keyword evidence="9" id="KW-0732">Signal</keyword>
<keyword evidence="13 15" id="KW-0003">3Fe-4S</keyword>
<dbReference type="GO" id="GO:0033748">
    <property type="term" value="F:hydrogenase (acceptor) activity"/>
    <property type="evidence" value="ECO:0007669"/>
    <property type="project" value="UniProtKB-EC"/>
</dbReference>
<evidence type="ECO:0000256" key="11">
    <source>
        <dbReference type="ARBA" id="ARBA00023004"/>
    </source>
</evidence>
<evidence type="ECO:0000256" key="7">
    <source>
        <dbReference type="ARBA" id="ARBA00022485"/>
    </source>
</evidence>
<feature type="binding site" evidence="15">
    <location>
        <position position="239"/>
    </location>
    <ligand>
        <name>[3Fe-4S] cluster</name>
        <dbReference type="ChEBI" id="CHEBI:21137"/>
    </ligand>
</feature>
<feature type="binding site" evidence="15">
    <location>
        <position position="200"/>
    </location>
    <ligand>
        <name>[4Fe-4S] cluster</name>
        <dbReference type="ChEBI" id="CHEBI:49883"/>
        <label>2</label>
    </ligand>
</feature>
<dbReference type="Pfam" id="PF01058">
    <property type="entry name" value="Oxidored_q6"/>
    <property type="match status" value="1"/>
</dbReference>
<evidence type="ECO:0000259" key="17">
    <source>
        <dbReference type="Pfam" id="PF14720"/>
    </source>
</evidence>
<feature type="binding site" evidence="15">
    <location>
        <position position="11"/>
    </location>
    <ligand>
        <name>[4Fe-4S] cluster</name>
        <dbReference type="ChEBI" id="CHEBI:49883"/>
        <label>1</label>
    </ligand>
</feature>
<dbReference type="Proteomes" id="UP000020218">
    <property type="component" value="Unassembled WGS sequence"/>
</dbReference>
<feature type="binding site" evidence="15">
    <location>
        <position position="223"/>
    </location>
    <ligand>
        <name>[4Fe-4S] cluster</name>
        <dbReference type="ChEBI" id="CHEBI:49883"/>
        <label>2</label>
    </ligand>
</feature>
<evidence type="ECO:0000256" key="13">
    <source>
        <dbReference type="ARBA" id="ARBA00023291"/>
    </source>
</evidence>
<feature type="binding site" evidence="15">
    <location>
        <position position="113"/>
    </location>
    <ligand>
        <name>[4Fe-4S] cluster</name>
        <dbReference type="ChEBI" id="CHEBI:49883"/>
        <label>1</label>
    </ligand>
</feature>
<dbReference type="PANTHER" id="PTHR30013">
    <property type="entry name" value="NIFE / NIFESE HYDROGENASE SMALL SUBUNIT FAMILY MEMBER"/>
    <property type="match status" value="1"/>
</dbReference>
<evidence type="ECO:0000256" key="14">
    <source>
        <dbReference type="ARBA" id="ARBA00048757"/>
    </source>
</evidence>
<evidence type="ECO:0000256" key="3">
    <source>
        <dbReference type="ARBA" id="ARBA00004196"/>
    </source>
</evidence>
<dbReference type="PATRIC" id="fig|1454001.3.peg.391"/>
<keyword evidence="7 15" id="KW-0004">4Fe-4S</keyword>
<dbReference type="Gene3D" id="3.40.50.700">
    <property type="entry name" value="NADH:ubiquinone oxidoreductase-like, 20kDa subunit"/>
    <property type="match status" value="1"/>
</dbReference>
<evidence type="ECO:0000313" key="18">
    <source>
        <dbReference type="EMBL" id="EXI69221.1"/>
    </source>
</evidence>
<feature type="binding site" evidence="15">
    <location>
        <position position="14"/>
    </location>
    <ligand>
        <name>[4Fe-4S] cluster</name>
        <dbReference type="ChEBI" id="CHEBI:49883"/>
        <label>1</label>
    </ligand>
</feature>
<gene>
    <name evidence="18" type="ORF">AW08_00428</name>
</gene>
<feature type="binding site" evidence="15">
    <location>
        <position position="257"/>
    </location>
    <ligand>
        <name>[3Fe-4S] cluster</name>
        <dbReference type="ChEBI" id="CHEBI:21137"/>
    </ligand>
</feature>
<dbReference type="PIRSF" id="PIRSF000310">
    <property type="entry name" value="NiFe_hyd_ssu"/>
    <property type="match status" value="1"/>
</dbReference>
<dbReference type="GO" id="GO:0009061">
    <property type="term" value="P:anaerobic respiration"/>
    <property type="evidence" value="ECO:0007669"/>
    <property type="project" value="TreeGrafter"/>
</dbReference>
<feature type="binding site" evidence="15">
    <location>
        <position position="161"/>
    </location>
    <ligand>
        <name>[4Fe-4S] cluster</name>
        <dbReference type="ChEBI" id="CHEBI:49883"/>
        <label>1</label>
    </ligand>
</feature>
<comment type="catalytic activity">
    <reaction evidence="14">
        <text>H2 + A = AH2</text>
        <dbReference type="Rhea" id="RHEA:12116"/>
        <dbReference type="ChEBI" id="CHEBI:13193"/>
        <dbReference type="ChEBI" id="CHEBI:17499"/>
        <dbReference type="ChEBI" id="CHEBI:18276"/>
        <dbReference type="EC" id="1.12.99.6"/>
    </reaction>
</comment>
<feature type="binding site" evidence="15">
    <location>
        <position position="203"/>
    </location>
    <ligand>
        <name>[4Fe-4S] cluster</name>
        <dbReference type="ChEBI" id="CHEBI:49883"/>
        <label>2</label>
    </ligand>
</feature>
<dbReference type="PANTHER" id="PTHR30013:SF5">
    <property type="entry name" value="HYDROGENASE SMALL SUBUNIT"/>
    <property type="match status" value="1"/>
</dbReference>
<dbReference type="EC" id="1.12.99.6" evidence="6"/>
<comment type="cofactor">
    <cofactor evidence="1">
        <name>[3Fe-4S] cluster</name>
        <dbReference type="ChEBI" id="CHEBI:21137"/>
    </cofactor>
</comment>
<dbReference type="GO" id="GO:0030313">
    <property type="term" value="C:cell envelope"/>
    <property type="evidence" value="ECO:0007669"/>
    <property type="project" value="UniProtKB-SubCell"/>
</dbReference>
<comment type="subcellular location">
    <subcellularLocation>
        <location evidence="3">Cell envelope</location>
    </subcellularLocation>
</comment>
<dbReference type="GO" id="GO:0046872">
    <property type="term" value="F:metal ion binding"/>
    <property type="evidence" value="ECO:0007669"/>
    <property type="project" value="UniProtKB-KW"/>
</dbReference>
<protein>
    <recommendedName>
        <fullName evidence="6">hydrogenase (acceptor)</fullName>
        <ecNumber evidence="6">1.12.99.6</ecNumber>
    </recommendedName>
</protein>
<evidence type="ECO:0000256" key="4">
    <source>
        <dbReference type="ARBA" id="ARBA00006605"/>
    </source>
</evidence>
<evidence type="ECO:0000313" key="19">
    <source>
        <dbReference type="Proteomes" id="UP000020218"/>
    </source>
</evidence>
<dbReference type="GO" id="GO:0016020">
    <property type="term" value="C:membrane"/>
    <property type="evidence" value="ECO:0007669"/>
    <property type="project" value="TreeGrafter"/>
</dbReference>
<feature type="domain" description="Cytochrome-c3 hydrogenase C-terminal" evidence="17">
    <location>
        <begin position="197"/>
        <end position="272"/>
    </location>
</feature>
<dbReference type="InterPro" id="IPR037148">
    <property type="entry name" value="NiFe-Hase_small_C_sf"/>
</dbReference>
<comment type="subunit">
    <text evidence="5">Heterodimer of a large and a small subunit.</text>
</comment>
<dbReference type="EMBL" id="JFAX01000002">
    <property type="protein sequence ID" value="EXI69221.1"/>
    <property type="molecule type" value="Genomic_DNA"/>
</dbReference>
<dbReference type="GO" id="GO:0051539">
    <property type="term" value="F:4 iron, 4 sulfur cluster binding"/>
    <property type="evidence" value="ECO:0007669"/>
    <property type="project" value="UniProtKB-KW"/>
</dbReference>
<keyword evidence="10 18" id="KW-0560">Oxidoreductase</keyword>
<evidence type="ECO:0000256" key="8">
    <source>
        <dbReference type="ARBA" id="ARBA00022723"/>
    </source>
</evidence>
<evidence type="ECO:0000256" key="1">
    <source>
        <dbReference type="ARBA" id="ARBA00001927"/>
    </source>
</evidence>
<organism evidence="18 19">
    <name type="scientific">Candidatus Accumulibacter adjunctus</name>
    <dbReference type="NCBI Taxonomy" id="1454001"/>
    <lineage>
        <taxon>Bacteria</taxon>
        <taxon>Pseudomonadati</taxon>
        <taxon>Pseudomonadota</taxon>
        <taxon>Betaproteobacteria</taxon>
        <taxon>Candidatus Accumulibacter</taxon>
    </lineage>
</organism>
<dbReference type="GO" id="GO:0044569">
    <property type="term" value="C:[Ni-Fe] hydrogenase complex"/>
    <property type="evidence" value="ECO:0007669"/>
    <property type="project" value="TreeGrafter"/>
</dbReference>
<dbReference type="InterPro" id="IPR037024">
    <property type="entry name" value="NiFe_Hase_small_N_sf"/>
</dbReference>
<keyword evidence="12 15" id="KW-0411">Iron-sulfur</keyword>
<reference evidence="18" key="1">
    <citation type="submission" date="2014-02" db="EMBL/GenBank/DDBJ databases">
        <title>Expanding our view of genomic diversity in Candidatus Accumulibacter clades.</title>
        <authorList>
            <person name="Skennerton C.T."/>
            <person name="Barr J.J."/>
            <person name="Slater F.R."/>
            <person name="Bond P.L."/>
            <person name="Tyson G.W."/>
        </authorList>
    </citation>
    <scope>NUCLEOTIDE SEQUENCE [LARGE SCALE GENOMIC DNA]</scope>
</reference>
<evidence type="ECO:0000256" key="2">
    <source>
        <dbReference type="ARBA" id="ARBA00001966"/>
    </source>
</evidence>
<evidence type="ECO:0000256" key="6">
    <source>
        <dbReference type="ARBA" id="ARBA00012082"/>
    </source>
</evidence>
<sequence>MKLIWLQAAGCGGCTQSLLAGEGRGGVLAQLAESGIELCFHPALSETSGSETLALLGAAIAGELPFDLLCIEGALLRGPNGSGRFQTLAGRPLIDVVRDLAQRALHVLAIGTCSAYGGIIAAGENRSEACGLQFDGDQEGGVLGIDFRSRSGLPVINVAGCPTHPGWVVDTLLALALDALAAGDLDAWRRPRFYTEQLVHHGCPRNEYYEFKASAQKPSDLGCLMENLGCKGTQAHADCNLRPWHGVGSCLRGGFACISCTEPGFEEPGHPFMETAKIAGIPTGLPVDMPKAWFVALAALSKSATPKRVRENSRSDHPLIALGVRKGGGK</sequence>
<feature type="domain" description="NADH:ubiquinone oxidoreductase-like 20kDa subunit" evidence="16">
    <location>
        <begin position="11"/>
        <end position="175"/>
    </location>
</feature>
<comment type="caution">
    <text evidence="18">The sequence shown here is derived from an EMBL/GenBank/DDBJ whole genome shotgun (WGS) entry which is preliminary data.</text>
</comment>
<proteinExistence type="inferred from homology"/>
<dbReference type="InterPro" id="IPR001821">
    <property type="entry name" value="NiFe_hydrogenase_ssu"/>
</dbReference>
<dbReference type="InterPro" id="IPR027394">
    <property type="entry name" value="Cytochrome-c3_hydrogenase_C"/>
</dbReference>
<evidence type="ECO:0000259" key="16">
    <source>
        <dbReference type="Pfam" id="PF01058"/>
    </source>
</evidence>
<dbReference type="STRING" id="1454001.AW08_00428"/>
<dbReference type="Gene3D" id="4.10.480.10">
    <property type="entry name" value="Cytochrome-c3 hydrogenase, C-terminal domain"/>
    <property type="match status" value="1"/>
</dbReference>
<dbReference type="InterPro" id="IPR006137">
    <property type="entry name" value="NADH_UbQ_OxRdtase-like_20kDa"/>
</dbReference>
<evidence type="ECO:0000256" key="15">
    <source>
        <dbReference type="PIRSR" id="PIRSR000310-1"/>
    </source>
</evidence>
<feature type="binding site" evidence="15">
    <location>
        <position position="230"/>
    </location>
    <ligand>
        <name>[4Fe-4S] cluster</name>
        <dbReference type="ChEBI" id="CHEBI:49883"/>
        <label>2</label>
    </ligand>
</feature>
<dbReference type="Pfam" id="PF14720">
    <property type="entry name" value="NiFe_hyd_SSU_C"/>
    <property type="match status" value="1"/>
</dbReference>
<keyword evidence="19" id="KW-1185">Reference proteome</keyword>
<accession>A0A011N2V2</accession>
<comment type="cofactor">
    <cofactor evidence="2">
        <name>[4Fe-4S] cluster</name>
        <dbReference type="ChEBI" id="CHEBI:49883"/>
    </cofactor>
</comment>
<evidence type="ECO:0000256" key="10">
    <source>
        <dbReference type="ARBA" id="ARBA00023002"/>
    </source>
</evidence>
<keyword evidence="8 15" id="KW-0479">Metal-binding</keyword>
<dbReference type="GO" id="GO:0009055">
    <property type="term" value="F:electron transfer activity"/>
    <property type="evidence" value="ECO:0007669"/>
    <property type="project" value="TreeGrafter"/>
</dbReference>
<comment type="similarity">
    <text evidence="4">Belongs to the [NiFe]/[NiFeSe] hydrogenase small subunit family.</text>
</comment>
<dbReference type="GO" id="GO:0051538">
    <property type="term" value="F:3 iron, 4 sulfur cluster binding"/>
    <property type="evidence" value="ECO:0007669"/>
    <property type="project" value="UniProtKB-KW"/>
</dbReference>
<evidence type="ECO:0000256" key="9">
    <source>
        <dbReference type="ARBA" id="ARBA00022729"/>
    </source>
</evidence>
<evidence type="ECO:0000256" key="5">
    <source>
        <dbReference type="ARBA" id="ARBA00011771"/>
    </source>
</evidence>
<keyword evidence="11 15" id="KW-0408">Iron</keyword>
<dbReference type="GO" id="GO:0008901">
    <property type="term" value="F:ferredoxin hydrogenase activity"/>
    <property type="evidence" value="ECO:0007669"/>
    <property type="project" value="InterPro"/>
</dbReference>
<name>A0A011N2V2_9PROT</name>